<dbReference type="Proteomes" id="UP000530850">
    <property type="component" value="Unassembled WGS sequence"/>
</dbReference>
<evidence type="ECO:0008006" key="3">
    <source>
        <dbReference type="Google" id="ProtNLM"/>
    </source>
</evidence>
<evidence type="ECO:0000313" key="1">
    <source>
        <dbReference type="EMBL" id="MBB3172007.1"/>
    </source>
</evidence>
<evidence type="ECO:0000313" key="2">
    <source>
        <dbReference type="Proteomes" id="UP000530850"/>
    </source>
</evidence>
<dbReference type="GeneID" id="93356515"/>
<comment type="caution">
    <text evidence="1">The sequence shown here is derived from an EMBL/GenBank/DDBJ whole genome shotgun (WGS) entry which is preliminary data.</text>
</comment>
<dbReference type="SUPFAM" id="SSF48371">
    <property type="entry name" value="ARM repeat"/>
    <property type="match status" value="1"/>
</dbReference>
<gene>
    <name evidence="1" type="ORF">FHR31_001840</name>
</gene>
<proteinExistence type="predicted"/>
<dbReference type="EMBL" id="JACHYA010000008">
    <property type="protein sequence ID" value="MBB3172007.1"/>
    <property type="molecule type" value="Genomic_DNA"/>
</dbReference>
<dbReference type="RefSeq" id="WP_211329067.1">
    <property type="nucleotide sequence ID" value="NZ_CANPEU010000023.1"/>
</dbReference>
<accession>A0A7W5GQA0</accession>
<reference evidence="1 2" key="1">
    <citation type="submission" date="2020-08" db="EMBL/GenBank/DDBJ databases">
        <title>Sequencing the genomes of 1000 actinobacteria strains.</title>
        <authorList>
            <person name="Klenk H.-P."/>
        </authorList>
    </citation>
    <scope>NUCLEOTIDE SEQUENCE [LARGE SCALE GENOMIC DNA]</scope>
    <source>
        <strain evidence="1 2">DSM 22242</strain>
    </source>
</reference>
<name>A0A7W5GQA0_9ACTN</name>
<organism evidence="1 2">
    <name type="scientific">Parvibacter caecicola</name>
    <dbReference type="NCBI Taxonomy" id="747645"/>
    <lineage>
        <taxon>Bacteria</taxon>
        <taxon>Bacillati</taxon>
        <taxon>Actinomycetota</taxon>
        <taxon>Coriobacteriia</taxon>
        <taxon>Coriobacteriales</taxon>
        <taxon>Coriobacteriaceae</taxon>
        <taxon>Parvibacter</taxon>
    </lineage>
</organism>
<sequence length="152" mass="17254">MINEESVEMLVRQLRSPNNKVAYCALKSLVEASGQSDEVYHYMDTFIEMMSDQNSYVRTRGLTLIACNARWDEAGKIEKIIDEYLEHVTDEKPITARQCVKALAQVAEEKPQLTARISDALRHADLSKYTDSMRPLVQGDICDVLLTLNSLK</sequence>
<dbReference type="InterPro" id="IPR011989">
    <property type="entry name" value="ARM-like"/>
</dbReference>
<protein>
    <recommendedName>
        <fullName evidence="3">SufBD protein</fullName>
    </recommendedName>
</protein>
<dbReference type="InterPro" id="IPR016024">
    <property type="entry name" value="ARM-type_fold"/>
</dbReference>
<dbReference type="AlphaFoldDB" id="A0A7W5GQA0"/>
<dbReference type="Gene3D" id="1.25.10.10">
    <property type="entry name" value="Leucine-rich Repeat Variant"/>
    <property type="match status" value="1"/>
</dbReference>